<dbReference type="RefSeq" id="WP_147110044.1">
    <property type="nucleotide sequence ID" value="NZ_BJVJ01000040.1"/>
</dbReference>
<dbReference type="InterPro" id="IPR036388">
    <property type="entry name" value="WH-like_DNA-bd_sf"/>
</dbReference>
<dbReference type="AlphaFoldDB" id="A0A511DJ08"/>
<dbReference type="InterPro" id="IPR003018">
    <property type="entry name" value="GAF"/>
</dbReference>
<evidence type="ECO:0000256" key="3">
    <source>
        <dbReference type="ARBA" id="ARBA00023163"/>
    </source>
</evidence>
<dbReference type="SUPFAM" id="SSF46894">
    <property type="entry name" value="C-terminal effector domain of the bipartite response regulators"/>
    <property type="match status" value="1"/>
</dbReference>
<evidence type="ECO:0000259" key="4">
    <source>
        <dbReference type="PROSITE" id="PS50043"/>
    </source>
</evidence>
<dbReference type="PROSITE" id="PS50043">
    <property type="entry name" value="HTH_LUXR_2"/>
    <property type="match status" value="1"/>
</dbReference>
<evidence type="ECO:0000256" key="1">
    <source>
        <dbReference type="ARBA" id="ARBA00023015"/>
    </source>
</evidence>
<keyword evidence="6" id="KW-1185">Reference proteome</keyword>
<dbReference type="PANTHER" id="PTHR44688">
    <property type="entry name" value="DNA-BINDING TRANSCRIPTIONAL ACTIVATOR DEVR_DOSR"/>
    <property type="match status" value="1"/>
</dbReference>
<evidence type="ECO:0000313" key="6">
    <source>
        <dbReference type="Proteomes" id="UP000321685"/>
    </source>
</evidence>
<accession>A0A511DJ08</accession>
<evidence type="ECO:0000256" key="2">
    <source>
        <dbReference type="ARBA" id="ARBA00023125"/>
    </source>
</evidence>
<dbReference type="Pfam" id="PF01590">
    <property type="entry name" value="GAF"/>
    <property type="match status" value="1"/>
</dbReference>
<keyword evidence="3" id="KW-0804">Transcription</keyword>
<dbReference type="EMBL" id="BJVJ01000040">
    <property type="protein sequence ID" value="GEL24792.1"/>
    <property type="molecule type" value="Genomic_DNA"/>
</dbReference>
<dbReference type="SUPFAM" id="SSF55781">
    <property type="entry name" value="GAF domain-like"/>
    <property type="match status" value="1"/>
</dbReference>
<proteinExistence type="predicted"/>
<dbReference type="GO" id="GO:0003677">
    <property type="term" value="F:DNA binding"/>
    <property type="evidence" value="ECO:0007669"/>
    <property type="project" value="UniProtKB-KW"/>
</dbReference>
<sequence length="343" mass="35958">MTTVSDAERVVLRACRVGPDVGELQRSVLAALRRVVTVDAAFVTAADPETLLFTGVHVEEPLAAVTAQFLANEFGGGGVNTFAGLVGSAGHVCSLDEATGGDRMASPRYREILRPIGLGDELRAALVSAGQCWGYLCLHRADGGLGFGPGEIEVVQRVVPHLAHALRQAVVLHAPAPEVVGRPGVVLLDERHELVACTAEAEELLALLPDRSSRLPLPVSVYAVAAAVDVPGRSAGVRVRAGDGGWLYLHASRTAAAAAPIAVVVERAEPRSTLGLLLAAHDLTSRELDVARLVLRGESTRSIAAALHISAYTVQDHLKSVFDKVGVRSRRDLVGRLLAGPPG</sequence>
<keyword evidence="1" id="KW-0805">Transcription regulation</keyword>
<protein>
    <submittedName>
        <fullName evidence="5">Helix-turn-helix transcriptional regulator</fullName>
    </submittedName>
</protein>
<organism evidence="5 6">
    <name type="scientific">Pseudonocardia sulfidoxydans NBRC 16205</name>
    <dbReference type="NCBI Taxonomy" id="1223511"/>
    <lineage>
        <taxon>Bacteria</taxon>
        <taxon>Bacillati</taxon>
        <taxon>Actinomycetota</taxon>
        <taxon>Actinomycetes</taxon>
        <taxon>Pseudonocardiales</taxon>
        <taxon>Pseudonocardiaceae</taxon>
        <taxon>Pseudonocardia</taxon>
    </lineage>
</organism>
<dbReference type="InterPro" id="IPR016032">
    <property type="entry name" value="Sig_transdc_resp-reg_C-effctor"/>
</dbReference>
<dbReference type="InterPro" id="IPR000792">
    <property type="entry name" value="Tscrpt_reg_LuxR_C"/>
</dbReference>
<dbReference type="CDD" id="cd06170">
    <property type="entry name" value="LuxR_C_like"/>
    <property type="match status" value="1"/>
</dbReference>
<dbReference type="Gene3D" id="3.30.450.40">
    <property type="match status" value="1"/>
</dbReference>
<reference evidence="5 6" key="1">
    <citation type="submission" date="2019-07" db="EMBL/GenBank/DDBJ databases">
        <title>Whole genome shotgun sequence of Pseudonocardia sulfidoxydans NBRC 16205.</title>
        <authorList>
            <person name="Hosoyama A."/>
            <person name="Uohara A."/>
            <person name="Ohji S."/>
            <person name="Ichikawa N."/>
        </authorList>
    </citation>
    <scope>NUCLEOTIDE SEQUENCE [LARGE SCALE GENOMIC DNA]</scope>
    <source>
        <strain evidence="5 6">NBRC 16205</strain>
    </source>
</reference>
<feature type="domain" description="HTH luxR-type" evidence="4">
    <location>
        <begin position="276"/>
        <end position="341"/>
    </location>
</feature>
<dbReference type="SMART" id="SM00421">
    <property type="entry name" value="HTH_LUXR"/>
    <property type="match status" value="1"/>
</dbReference>
<keyword evidence="2" id="KW-0238">DNA-binding</keyword>
<dbReference type="GO" id="GO:0006355">
    <property type="term" value="P:regulation of DNA-templated transcription"/>
    <property type="evidence" value="ECO:0007669"/>
    <property type="project" value="InterPro"/>
</dbReference>
<dbReference type="Gene3D" id="1.10.10.10">
    <property type="entry name" value="Winged helix-like DNA-binding domain superfamily/Winged helix DNA-binding domain"/>
    <property type="match status" value="1"/>
</dbReference>
<evidence type="ECO:0000313" key="5">
    <source>
        <dbReference type="EMBL" id="GEL24792.1"/>
    </source>
</evidence>
<dbReference type="PANTHER" id="PTHR44688:SF16">
    <property type="entry name" value="DNA-BINDING TRANSCRIPTIONAL ACTIVATOR DEVR_DOSR"/>
    <property type="match status" value="1"/>
</dbReference>
<dbReference type="Pfam" id="PF00196">
    <property type="entry name" value="GerE"/>
    <property type="match status" value="1"/>
</dbReference>
<dbReference type="PROSITE" id="PS00622">
    <property type="entry name" value="HTH_LUXR_1"/>
    <property type="match status" value="1"/>
</dbReference>
<dbReference type="PRINTS" id="PR00038">
    <property type="entry name" value="HTHLUXR"/>
</dbReference>
<dbReference type="OrthoDB" id="9815744at2"/>
<gene>
    <name evidence="5" type="ORF">PSU4_37460</name>
</gene>
<dbReference type="Proteomes" id="UP000321685">
    <property type="component" value="Unassembled WGS sequence"/>
</dbReference>
<dbReference type="InterPro" id="IPR029016">
    <property type="entry name" value="GAF-like_dom_sf"/>
</dbReference>
<name>A0A511DJ08_9PSEU</name>
<comment type="caution">
    <text evidence="5">The sequence shown here is derived from an EMBL/GenBank/DDBJ whole genome shotgun (WGS) entry which is preliminary data.</text>
</comment>